<keyword evidence="3" id="KW-1185">Reference proteome</keyword>
<organism evidence="2 3">
    <name type="scientific">Cupriavidus yeoncheonensis</name>
    <dbReference type="NCBI Taxonomy" id="1462994"/>
    <lineage>
        <taxon>Bacteria</taxon>
        <taxon>Pseudomonadati</taxon>
        <taxon>Pseudomonadota</taxon>
        <taxon>Betaproteobacteria</taxon>
        <taxon>Burkholderiales</taxon>
        <taxon>Burkholderiaceae</taxon>
        <taxon>Cupriavidus</taxon>
    </lineage>
</organism>
<dbReference type="SUPFAM" id="SSF46894">
    <property type="entry name" value="C-terminal effector domain of the bipartite response regulators"/>
    <property type="match status" value="1"/>
</dbReference>
<comment type="caution">
    <text evidence="2">The sequence shown here is derived from an EMBL/GenBank/DDBJ whole genome shotgun (WGS) entry which is preliminary data.</text>
</comment>
<proteinExistence type="predicted"/>
<dbReference type="GO" id="GO:0003677">
    <property type="term" value="F:DNA binding"/>
    <property type="evidence" value="ECO:0007669"/>
    <property type="project" value="InterPro"/>
</dbReference>
<dbReference type="InterPro" id="IPR016032">
    <property type="entry name" value="Sig_transdc_resp-reg_C-effctor"/>
</dbReference>
<dbReference type="AlphaFoldDB" id="A0A916MXE7"/>
<dbReference type="RefSeq" id="WP_230426824.1">
    <property type="nucleotide sequence ID" value="NZ_CAJPUY010000006.1"/>
</dbReference>
<dbReference type="InterPro" id="IPR000792">
    <property type="entry name" value="Tscrpt_reg_LuxR_C"/>
</dbReference>
<evidence type="ECO:0000313" key="2">
    <source>
        <dbReference type="EMBL" id="CAG2139641.1"/>
    </source>
</evidence>
<dbReference type="EMBL" id="CAJPUY010000006">
    <property type="protein sequence ID" value="CAG2139641.1"/>
    <property type="molecule type" value="Genomic_DNA"/>
</dbReference>
<dbReference type="Gene3D" id="1.10.10.10">
    <property type="entry name" value="Winged helix-like DNA-binding domain superfamily/Winged helix DNA-binding domain"/>
    <property type="match status" value="1"/>
</dbReference>
<name>A0A916MXE7_9BURK</name>
<gene>
    <name evidence="2" type="ORF">LMG31506_02145</name>
</gene>
<evidence type="ECO:0000259" key="1">
    <source>
        <dbReference type="SMART" id="SM00421"/>
    </source>
</evidence>
<dbReference type="GO" id="GO:0006355">
    <property type="term" value="P:regulation of DNA-templated transcription"/>
    <property type="evidence" value="ECO:0007669"/>
    <property type="project" value="InterPro"/>
</dbReference>
<dbReference type="PRINTS" id="PR00038">
    <property type="entry name" value="HTHLUXR"/>
</dbReference>
<dbReference type="SMART" id="SM00421">
    <property type="entry name" value="HTH_LUXR"/>
    <property type="match status" value="1"/>
</dbReference>
<evidence type="ECO:0000313" key="3">
    <source>
        <dbReference type="Proteomes" id="UP000672934"/>
    </source>
</evidence>
<feature type="domain" description="HTH luxR-type" evidence="1">
    <location>
        <begin position="299"/>
        <end position="356"/>
    </location>
</feature>
<protein>
    <recommendedName>
        <fullName evidence="1">HTH luxR-type domain-containing protein</fullName>
    </recommendedName>
</protein>
<sequence length="361" mass="39476">MPSVKFRRAMEAADRIADASPPWDDILTTARDLIGADSGSLIMMDGAGQLLNITHVDMSGQALDEYVRHFHKVDFMAEAASRLAAGAWIDSNDVMPLLKSRQAEFHADYMRKHGQAQSLALILERDSERRTGLTFQRSTVAANATDRLTEGEAGAYVRHFRKVLSTRRRAMANKVQLLEDSFAALGEATCLLSASGLVLHASALAHELLDNRQGLCIRQGRLYHAEPAVLARLLGKLQDALRTGQRMAATVALDWGKTLGIDMVPADAQVKLSDEPLALVRLRVSSAFNEVSIDDLICTFKITAAEARVLAALMAGHTPAQFAAQNGLSENTVRTHITNLKGKMNCRRVVELVKLATLVQR</sequence>
<dbReference type="Proteomes" id="UP000672934">
    <property type="component" value="Unassembled WGS sequence"/>
</dbReference>
<accession>A0A916MXE7</accession>
<reference evidence="2" key="1">
    <citation type="submission" date="2021-03" db="EMBL/GenBank/DDBJ databases">
        <authorList>
            <person name="Peeters C."/>
        </authorList>
    </citation>
    <scope>NUCLEOTIDE SEQUENCE</scope>
    <source>
        <strain evidence="2">LMG 31506</strain>
    </source>
</reference>
<dbReference type="InterPro" id="IPR036388">
    <property type="entry name" value="WH-like_DNA-bd_sf"/>
</dbReference>
<dbReference type="Pfam" id="PF00196">
    <property type="entry name" value="GerE"/>
    <property type="match status" value="1"/>
</dbReference>